<dbReference type="SUPFAM" id="SSF48726">
    <property type="entry name" value="Immunoglobulin"/>
    <property type="match status" value="1"/>
</dbReference>
<dbReference type="PANTHER" id="PTHR47633:SF15">
    <property type="entry name" value="IG-LIKE DOMAIN-CONTAINING PROTEIN"/>
    <property type="match status" value="1"/>
</dbReference>
<evidence type="ECO:0000259" key="2">
    <source>
        <dbReference type="PROSITE" id="PS50835"/>
    </source>
</evidence>
<evidence type="ECO:0000256" key="1">
    <source>
        <dbReference type="SAM" id="MobiDB-lite"/>
    </source>
</evidence>
<dbReference type="SMART" id="SM00409">
    <property type="entry name" value="IG"/>
    <property type="match status" value="1"/>
</dbReference>
<dbReference type="Proteomes" id="UP000678499">
    <property type="component" value="Unassembled WGS sequence"/>
</dbReference>
<dbReference type="PROSITE" id="PS50835">
    <property type="entry name" value="IG_LIKE"/>
    <property type="match status" value="1"/>
</dbReference>
<keyword evidence="4" id="KW-1185">Reference proteome</keyword>
<dbReference type="Pfam" id="PF07679">
    <property type="entry name" value="I-set"/>
    <property type="match status" value="1"/>
</dbReference>
<dbReference type="InterPro" id="IPR007110">
    <property type="entry name" value="Ig-like_dom"/>
</dbReference>
<dbReference type="InterPro" id="IPR013098">
    <property type="entry name" value="Ig_I-set"/>
</dbReference>
<dbReference type="InterPro" id="IPR003599">
    <property type="entry name" value="Ig_sub"/>
</dbReference>
<dbReference type="AlphaFoldDB" id="A0A7R9BHP9"/>
<dbReference type="InterPro" id="IPR003598">
    <property type="entry name" value="Ig_sub2"/>
</dbReference>
<proteinExistence type="predicted"/>
<sequence>MKLFLIGAADLRTLRPAQEVLCSGNAPGHTSVRRRASRYSEKAGDLIERLRCVSHGVCPASVNAIGSSATTFINFPPTCSPWPACCVPPPFTPRAVVPHATNASSNNRPDLHEEKENDVTTKVERSKPASHFATGEKTSQLRSRADDRFSSLDSGKMNGVSSRGSLERQAECKDKKILPPKFYAVPHNKIVEEGDTATFYCTVAGEPFPKVTWDKDNVKIRLSEGEEDADDARDPDRKYRMVVRKDLRILEVFDVCQEDAGLYRVTIENSYGRTQASARLDVLRLPSRVLQKCQLTETKLCSVAQASRNFAMFGNGVFRPLQIDRQGPGSLTACATSPARDIPSRLSSAAVRAARPCGKGAASVHVMAWQVRVSHRLKRAIPDSNPGRDMLTFGSIPLLSNLAIFDTI</sequence>
<evidence type="ECO:0000313" key="4">
    <source>
        <dbReference type="Proteomes" id="UP000678499"/>
    </source>
</evidence>
<dbReference type="Gene3D" id="2.60.40.10">
    <property type="entry name" value="Immunoglobulins"/>
    <property type="match status" value="1"/>
</dbReference>
<feature type="compositionally biased region" description="Basic and acidic residues" evidence="1">
    <location>
        <begin position="109"/>
        <end position="127"/>
    </location>
</feature>
<dbReference type="EMBL" id="CAJPEX010000212">
    <property type="protein sequence ID" value="CAG0914298.1"/>
    <property type="molecule type" value="Genomic_DNA"/>
</dbReference>
<dbReference type="OrthoDB" id="6369188at2759"/>
<dbReference type="InterPro" id="IPR013783">
    <property type="entry name" value="Ig-like_fold"/>
</dbReference>
<dbReference type="PANTHER" id="PTHR47633">
    <property type="entry name" value="IMMUNOGLOBULIN"/>
    <property type="match status" value="1"/>
</dbReference>
<gene>
    <name evidence="3" type="ORF">NMOB1V02_LOCUS1998</name>
</gene>
<evidence type="ECO:0000313" key="3">
    <source>
        <dbReference type="EMBL" id="CAD7274146.1"/>
    </source>
</evidence>
<protein>
    <recommendedName>
        <fullName evidence="2">Ig-like domain-containing protein</fullName>
    </recommendedName>
</protein>
<dbReference type="FunFam" id="2.60.40.10:FF:001452">
    <property type="entry name" value="Uncharacterized protein, isoform F"/>
    <property type="match status" value="1"/>
</dbReference>
<organism evidence="3">
    <name type="scientific">Notodromas monacha</name>
    <dbReference type="NCBI Taxonomy" id="399045"/>
    <lineage>
        <taxon>Eukaryota</taxon>
        <taxon>Metazoa</taxon>
        <taxon>Ecdysozoa</taxon>
        <taxon>Arthropoda</taxon>
        <taxon>Crustacea</taxon>
        <taxon>Oligostraca</taxon>
        <taxon>Ostracoda</taxon>
        <taxon>Podocopa</taxon>
        <taxon>Podocopida</taxon>
        <taxon>Cypridocopina</taxon>
        <taxon>Cypridoidea</taxon>
        <taxon>Cyprididae</taxon>
        <taxon>Notodromas</taxon>
    </lineage>
</organism>
<dbReference type="EMBL" id="OA882249">
    <property type="protein sequence ID" value="CAD7274146.1"/>
    <property type="molecule type" value="Genomic_DNA"/>
</dbReference>
<name>A0A7R9BHP9_9CRUS</name>
<feature type="region of interest" description="Disordered" evidence="1">
    <location>
        <begin position="97"/>
        <end position="168"/>
    </location>
</feature>
<dbReference type="SMART" id="SM00408">
    <property type="entry name" value="IGc2"/>
    <property type="match status" value="1"/>
</dbReference>
<accession>A0A7R9BHP9</accession>
<dbReference type="InterPro" id="IPR036179">
    <property type="entry name" value="Ig-like_dom_sf"/>
</dbReference>
<reference evidence="3" key="1">
    <citation type="submission" date="2020-11" db="EMBL/GenBank/DDBJ databases">
        <authorList>
            <person name="Tran Van P."/>
        </authorList>
    </citation>
    <scope>NUCLEOTIDE SEQUENCE</scope>
</reference>
<feature type="domain" description="Ig-like" evidence="2">
    <location>
        <begin position="180"/>
        <end position="281"/>
    </location>
</feature>